<dbReference type="Proteomes" id="UP000067461">
    <property type="component" value="Chromosome"/>
</dbReference>
<feature type="chain" id="PRO_5001584922" evidence="12">
    <location>
        <begin position="31"/>
        <end position="742"/>
    </location>
</feature>
<dbReference type="GO" id="GO:0015627">
    <property type="term" value="C:type II protein secretion system complex"/>
    <property type="evidence" value="ECO:0007669"/>
    <property type="project" value="InterPro"/>
</dbReference>
<feature type="compositionally biased region" description="Polar residues" evidence="11">
    <location>
        <begin position="699"/>
        <end position="709"/>
    </location>
</feature>
<evidence type="ECO:0000256" key="11">
    <source>
        <dbReference type="SAM" id="MobiDB-lite"/>
    </source>
</evidence>
<dbReference type="InterPro" id="IPR050810">
    <property type="entry name" value="Bact_Secretion_Sys_Channel"/>
</dbReference>
<evidence type="ECO:0000256" key="4">
    <source>
        <dbReference type="ARBA" id="ARBA00022452"/>
    </source>
</evidence>
<feature type="region of interest" description="Disordered" evidence="11">
    <location>
        <begin position="693"/>
        <end position="742"/>
    </location>
</feature>
<dbReference type="RefSeq" id="WP_045533082.1">
    <property type="nucleotide sequence ID" value="NZ_AP014568.1"/>
</dbReference>
<dbReference type="InterPro" id="IPR005644">
    <property type="entry name" value="NolW-like"/>
</dbReference>
<keyword evidence="4" id="KW-1134">Transmembrane beta strand</keyword>
<comment type="subcellular location">
    <subcellularLocation>
        <location evidence="1 10">Cell outer membrane</location>
    </subcellularLocation>
</comment>
<feature type="domain" description="Type II/III secretion system secretin-like" evidence="13">
    <location>
        <begin position="506"/>
        <end position="674"/>
    </location>
</feature>
<dbReference type="InterPro" id="IPR038591">
    <property type="entry name" value="NolW-like_sf"/>
</dbReference>
<dbReference type="GO" id="GO:0015628">
    <property type="term" value="P:protein secretion by the type II secretion system"/>
    <property type="evidence" value="ECO:0007669"/>
    <property type="project" value="InterPro"/>
</dbReference>
<dbReference type="InterPro" id="IPR013356">
    <property type="entry name" value="T2SS_GspD"/>
</dbReference>
<proteinExistence type="inferred from homology"/>
<dbReference type="Pfam" id="PF03958">
    <property type="entry name" value="Secretin_N"/>
    <property type="match status" value="3"/>
</dbReference>
<name>A0A060NFK6_9BURK</name>
<dbReference type="PRINTS" id="PR00811">
    <property type="entry name" value="BCTERIALGSPD"/>
</dbReference>
<evidence type="ECO:0000256" key="6">
    <source>
        <dbReference type="ARBA" id="ARBA00022729"/>
    </source>
</evidence>
<dbReference type="HOGENOM" id="CLU_006756_1_1_4"/>
<feature type="domain" description="GspD-like N0" evidence="15">
    <location>
        <begin position="60"/>
        <end position="129"/>
    </location>
</feature>
<evidence type="ECO:0000313" key="17">
    <source>
        <dbReference type="Proteomes" id="UP000067461"/>
    </source>
</evidence>
<dbReference type="OrthoDB" id="9775455at2"/>
<feature type="domain" description="NolW-like" evidence="14">
    <location>
        <begin position="156"/>
        <end position="214"/>
    </location>
</feature>
<dbReference type="AlphaFoldDB" id="A0A060NFK6"/>
<evidence type="ECO:0000256" key="7">
    <source>
        <dbReference type="ARBA" id="ARBA00022927"/>
    </source>
</evidence>
<keyword evidence="3 10" id="KW-0813">Transport</keyword>
<evidence type="ECO:0000256" key="5">
    <source>
        <dbReference type="ARBA" id="ARBA00022692"/>
    </source>
</evidence>
<evidence type="ECO:0000259" key="15">
    <source>
        <dbReference type="Pfam" id="PF21305"/>
    </source>
</evidence>
<reference evidence="16 17" key="1">
    <citation type="journal article" date="2014" name="Nat. Commun.">
        <title>Physiological and genomic features of highly alkaliphilic hydrogen-utilizing Betaproteobacteria from a continental serpentinizing site.</title>
        <authorList>
            <person name="Suzuki S."/>
            <person name="Kuenen J.G."/>
            <person name="Schipper K."/>
            <person name="van der Velde S."/>
            <person name="Ishii S."/>
            <person name="Wu A."/>
            <person name="Sorokin D.Y."/>
            <person name="Tenney A."/>
            <person name="Meng X.Y."/>
            <person name="Morrill P.L."/>
            <person name="Kamagata Y."/>
            <person name="Muyzer G."/>
            <person name="Nealson K.H."/>
        </authorList>
    </citation>
    <scope>NUCLEOTIDE SEQUENCE [LARGE SCALE GENOMIC DNA]</scope>
    <source>
        <strain evidence="16 17">A1</strain>
    </source>
</reference>
<protein>
    <submittedName>
        <fullName evidence="16">Type II secretory pathway, component PulD</fullName>
    </submittedName>
</protein>
<dbReference type="EMBL" id="AP014568">
    <property type="protein sequence ID" value="BAO80241.1"/>
    <property type="molecule type" value="Genomic_DNA"/>
</dbReference>
<evidence type="ECO:0000256" key="12">
    <source>
        <dbReference type="SAM" id="SignalP"/>
    </source>
</evidence>
<feature type="signal peptide" evidence="12">
    <location>
        <begin position="1"/>
        <end position="30"/>
    </location>
</feature>
<dbReference type="InterPro" id="IPR001775">
    <property type="entry name" value="GspD/PilQ"/>
</dbReference>
<dbReference type="Pfam" id="PF21305">
    <property type="entry name" value="type_II_gspD_N0"/>
    <property type="match status" value="1"/>
</dbReference>
<keyword evidence="5" id="KW-0812">Transmembrane</keyword>
<sequence length="742" mass="76848">MPHLPRTLLRTWLHLSGAALLAATTGAALANNPAPAPATAASTPTLALTPAVRPGAPITLNFVQAEIDAVARAMGVLVGRHVVVDPRISGTLNLQTERPVTPAQALQLFSSALRLRGFAIVESQGLLKVLPEADARLQSGAVLDEAQMPRGQQIVTQIFSLTHENANHLVPILRPLVSAHNPINVNAGQNSLIITDYADNLRRIAQIIAAFDVANATGVEVIGLQHALAGELIPVLQRLLDGDAAAPAAAGQPATAAAGFRTVLLPEPRSNSIIVRAANPARVALVRSLVAQLDRAPSGGAQGNIHVVHLRNANAVELATTLRAALAADSGLGGDTSPATGAATAPAAGAPAGALGALRRTAAGAAVGASGGAAGAGAAPAPSSTGGQIQADAATNSLIISAPEPVFRQLRALIERLDTRRAQVFVESVIAEVSADQASEFGIQWQQLIGRSGAGTIGFLGTNFGERGANLLNLATGAQQMPSTGLNLGLAQRINGSYVLSALVRLLEQSGQANILSTPNLLTLDNEEARIVIGQNVPFITGSFTNVGGQGGAVNPFQTIERRDVGLTLRVRPQISENGTVRLSIFQEVSSVVPASIGSPTGPITNTRSIESNVLVDDGAVIVLGGLLQDEYGAAQDQVPGLSQLPLLGSLFRSERRNRNKTNLMVFLRPVILRDQRASDALSQDRYDLIRAAQQQQQPTPSAVHSINQAPALPALDLSQPQLPLRLLPQPTPTAPAPQSTP</sequence>
<accession>A0A060NFK6</accession>
<dbReference type="InterPro" id="IPR049371">
    <property type="entry name" value="GspD-like_N0"/>
</dbReference>
<evidence type="ECO:0000256" key="10">
    <source>
        <dbReference type="RuleBase" id="RU004004"/>
    </source>
</evidence>
<organism evidence="16 17">
    <name type="scientific">Serpentinimonas raichei</name>
    <dbReference type="NCBI Taxonomy" id="1458425"/>
    <lineage>
        <taxon>Bacteria</taxon>
        <taxon>Pseudomonadati</taxon>
        <taxon>Pseudomonadota</taxon>
        <taxon>Betaproteobacteria</taxon>
        <taxon>Burkholderiales</taxon>
        <taxon>Comamonadaceae</taxon>
        <taxon>Serpentinimonas</taxon>
    </lineage>
</organism>
<keyword evidence="8" id="KW-0472">Membrane</keyword>
<keyword evidence="9" id="KW-0998">Cell outer membrane</keyword>
<dbReference type="NCBIfam" id="TIGR02517">
    <property type="entry name" value="type_II_gspD"/>
    <property type="match status" value="1"/>
</dbReference>
<evidence type="ECO:0000256" key="2">
    <source>
        <dbReference type="ARBA" id="ARBA00006980"/>
    </source>
</evidence>
<dbReference type="STRING" id="1458425.SRAA_0387"/>
<feature type="compositionally biased region" description="Pro residues" evidence="11">
    <location>
        <begin position="730"/>
        <end position="742"/>
    </location>
</feature>
<evidence type="ECO:0000256" key="9">
    <source>
        <dbReference type="ARBA" id="ARBA00023237"/>
    </source>
</evidence>
<evidence type="ECO:0000259" key="13">
    <source>
        <dbReference type="Pfam" id="PF00263"/>
    </source>
</evidence>
<gene>
    <name evidence="16" type="ORF">SRAA_0387</name>
</gene>
<dbReference type="Gene3D" id="3.30.1370.120">
    <property type="match status" value="3"/>
</dbReference>
<evidence type="ECO:0000259" key="14">
    <source>
        <dbReference type="Pfam" id="PF03958"/>
    </source>
</evidence>
<dbReference type="KEGG" id="cbaa:SRAA_0387"/>
<dbReference type="InterPro" id="IPR004846">
    <property type="entry name" value="T2SS/T3SS_dom"/>
</dbReference>
<comment type="similarity">
    <text evidence="2">Belongs to the bacterial secretin family. GSP D subfamily.</text>
</comment>
<feature type="compositionally biased region" description="Low complexity" evidence="11">
    <location>
        <begin position="718"/>
        <end position="729"/>
    </location>
</feature>
<evidence type="ECO:0000256" key="1">
    <source>
        <dbReference type="ARBA" id="ARBA00004442"/>
    </source>
</evidence>
<evidence type="ECO:0000256" key="8">
    <source>
        <dbReference type="ARBA" id="ARBA00023136"/>
    </source>
</evidence>
<evidence type="ECO:0000313" key="16">
    <source>
        <dbReference type="EMBL" id="BAO80241.1"/>
    </source>
</evidence>
<feature type="domain" description="NolW-like" evidence="14">
    <location>
        <begin position="219"/>
        <end position="298"/>
    </location>
</feature>
<dbReference type="PANTHER" id="PTHR30332:SF24">
    <property type="entry name" value="SECRETIN GSPD-RELATED"/>
    <property type="match status" value="1"/>
</dbReference>
<keyword evidence="7" id="KW-0653">Protein transport</keyword>
<keyword evidence="6 12" id="KW-0732">Signal</keyword>
<evidence type="ECO:0000256" key="3">
    <source>
        <dbReference type="ARBA" id="ARBA00022448"/>
    </source>
</evidence>
<dbReference type="GO" id="GO:0009279">
    <property type="term" value="C:cell outer membrane"/>
    <property type="evidence" value="ECO:0007669"/>
    <property type="project" value="UniProtKB-SubCell"/>
</dbReference>
<keyword evidence="17" id="KW-1185">Reference proteome</keyword>
<dbReference type="Pfam" id="PF00263">
    <property type="entry name" value="Secretin"/>
    <property type="match status" value="1"/>
</dbReference>
<feature type="domain" description="NolW-like" evidence="14">
    <location>
        <begin position="306"/>
        <end position="423"/>
    </location>
</feature>
<dbReference type="PANTHER" id="PTHR30332">
    <property type="entry name" value="PROBABLE GENERAL SECRETION PATHWAY PROTEIN D"/>
    <property type="match status" value="1"/>
</dbReference>